<dbReference type="EMBL" id="JN885995">
    <property type="protein sequence ID" value="AEX62319.1"/>
    <property type="molecule type" value="Genomic_DNA"/>
</dbReference>
<name>H2ED46_9VIRU</name>
<accession>H2ED46</accession>
<organism evidence="1">
    <name type="scientific">Moumouvirus sp. 'Monve'</name>
    <dbReference type="NCBI Taxonomy" id="1128131"/>
    <lineage>
        <taxon>Viruses</taxon>
        <taxon>Varidnaviria</taxon>
        <taxon>Bamfordvirae</taxon>
        <taxon>Nucleocytoviricota</taxon>
        <taxon>Megaviricetes</taxon>
        <taxon>Imitervirales</taxon>
        <taxon>Mimiviridae</taxon>
        <taxon>Megamimivirinae</taxon>
        <taxon>Moumouvirus</taxon>
    </lineage>
</organism>
<proteinExistence type="predicted"/>
<evidence type="ECO:0000313" key="1">
    <source>
        <dbReference type="EMBL" id="AEX62319.1"/>
    </source>
</evidence>
<gene>
    <name evidence="1" type="ORF">mv_L114</name>
</gene>
<reference evidence="1" key="1">
    <citation type="submission" date="2011-10" db="EMBL/GenBank/DDBJ databases">
        <title>Provirophages and transpovirons: unique mobilome of giant viruses.</title>
        <authorList>
            <person name="Desnues C."/>
            <person name="LaScola B."/>
            <person name="Yutin N."/>
            <person name="Fournous G."/>
            <person name="Koonin E."/>
            <person name="Raoult D."/>
        </authorList>
    </citation>
    <scope>NUCLEOTIDE SEQUENCE</scope>
    <source>
        <strain evidence="1">Mv13-mv</strain>
    </source>
</reference>
<sequence>MKIKSILHIPENYEDCNPYSSSVGHNKKFRKIVQHMRDNFNYPAPLELEKKVKGYKYIIYEAGGESSHYNDNAMSLLDEYDVDLFDGEILGDVILHNNEKFHNYFKDLRKEIDKDFSWIEPYEKKKEQLLSRINIDEFI</sequence>
<protein>
    <submittedName>
        <fullName evidence="1">Uncharacterized protein</fullName>
    </submittedName>
</protein>